<comment type="caution">
    <text evidence="1">The sequence shown here is derived from an EMBL/GenBank/DDBJ whole genome shotgun (WGS) entry which is preliminary data.</text>
</comment>
<organism evidence="1 2">
    <name type="scientific">Sessilibacter corallicola</name>
    <dbReference type="NCBI Taxonomy" id="2904075"/>
    <lineage>
        <taxon>Bacteria</taxon>
        <taxon>Pseudomonadati</taxon>
        <taxon>Pseudomonadota</taxon>
        <taxon>Gammaproteobacteria</taxon>
        <taxon>Cellvibrionales</taxon>
        <taxon>Cellvibrionaceae</taxon>
        <taxon>Sessilibacter</taxon>
    </lineage>
</organism>
<dbReference type="EMBL" id="BAABWN010000006">
    <property type="protein sequence ID" value="GAA6168322.1"/>
    <property type="molecule type" value="Genomic_DNA"/>
</dbReference>
<keyword evidence="2" id="KW-1185">Reference proteome</keyword>
<evidence type="ECO:0000313" key="2">
    <source>
        <dbReference type="Proteomes" id="UP001465153"/>
    </source>
</evidence>
<evidence type="ECO:0000313" key="1">
    <source>
        <dbReference type="EMBL" id="GAA6168322.1"/>
    </source>
</evidence>
<protein>
    <submittedName>
        <fullName evidence="1">Uncharacterized protein</fullName>
    </submittedName>
</protein>
<accession>A0ABQ0A9J4</accession>
<dbReference type="Proteomes" id="UP001465153">
    <property type="component" value="Unassembled WGS sequence"/>
</dbReference>
<dbReference type="RefSeq" id="WP_353302990.1">
    <property type="nucleotide sequence ID" value="NZ_BAABWN010000006.1"/>
</dbReference>
<reference evidence="1 2" key="1">
    <citation type="submission" date="2024-04" db="EMBL/GenBank/DDBJ databases">
        <title>Draft genome sequence of Sessilibacter corallicola NBRC 116591.</title>
        <authorList>
            <person name="Miyakawa T."/>
            <person name="Kusuya Y."/>
            <person name="Miura T."/>
        </authorList>
    </citation>
    <scope>NUCLEOTIDE SEQUENCE [LARGE SCALE GENOMIC DNA]</scope>
    <source>
        <strain evidence="1 2">KU-00831-HH</strain>
    </source>
</reference>
<gene>
    <name evidence="1" type="ORF">NBRC116591_21330</name>
</gene>
<proteinExistence type="predicted"/>
<name>A0ABQ0A9J4_9GAMM</name>
<sequence>MKNKNMIFDILTFDKNQKLTKAKIHLGQFEKLSKDYLNSLSLHLYQIENQESLLTDIESEINTLRTYLIDKHQMLENRAVVGASISHVCDRIISLLAYSAGYTGSSAAATRIEFANGIIKEYLNDNSKTVAWIIEQVYGYSSSNYLNKNAKALLFNLESLYSFSKLLNDLENTKLNSAKLYREVTRSLNKAESMYASEYKELMLIKHQLSELNGIQEASEKNILKIQSYIGYLEYEIDEARQQADQLTKPNKASQ</sequence>